<reference evidence="1 2" key="1">
    <citation type="submission" date="2018-01" db="EMBL/GenBank/DDBJ databases">
        <title>Complete genome sequence of Bacteriovorax stolpii DSM12778.</title>
        <authorList>
            <person name="Tang B."/>
            <person name="Chang J."/>
        </authorList>
    </citation>
    <scope>NUCLEOTIDE SEQUENCE [LARGE SCALE GENOMIC DNA]</scope>
    <source>
        <strain evidence="1 2">DSM 12778</strain>
    </source>
</reference>
<accession>A0A2K9NW77</accession>
<name>A0A2K9NW77_BACTC</name>
<dbReference type="AlphaFoldDB" id="A0A2K9NW77"/>
<organism evidence="1 2">
    <name type="scientific">Bacteriovorax stolpii</name>
    <name type="common">Bdellovibrio stolpii</name>
    <dbReference type="NCBI Taxonomy" id="960"/>
    <lineage>
        <taxon>Bacteria</taxon>
        <taxon>Pseudomonadati</taxon>
        <taxon>Bdellovibrionota</taxon>
        <taxon>Bacteriovoracia</taxon>
        <taxon>Bacteriovoracales</taxon>
        <taxon>Bacteriovoracaceae</taxon>
        <taxon>Bacteriovorax</taxon>
    </lineage>
</organism>
<dbReference type="Proteomes" id="UP000235584">
    <property type="component" value="Chromosome"/>
</dbReference>
<evidence type="ECO:0000313" key="2">
    <source>
        <dbReference type="Proteomes" id="UP000235584"/>
    </source>
</evidence>
<dbReference type="RefSeq" id="WP_102244305.1">
    <property type="nucleotide sequence ID" value="NZ_CP025704.1"/>
</dbReference>
<proteinExistence type="predicted"/>
<dbReference type="KEGG" id="bsto:C0V70_13065"/>
<protein>
    <submittedName>
        <fullName evidence="1">Uncharacterized protein</fullName>
    </submittedName>
</protein>
<sequence>MKSTKLLAFFMAFAMTLIPAAVSAQEGFVRFSIDKQIFSDMSTTQQNALITRTQELVQFIDRDVRKKIPADIFAKIQDLKIKISLTDMPGRDGLFVPQDTSEQVIQVQLVQVYSNGIKALLAHEIYHAIHFSINPDELPWVREGMAQVFEFITTGELNGMNLYAAINDPMTSLYGEYSPEEKFPAQYGHNQLYFYYLYSHCGKESFFWKLTEGKNQLKGSFLIDEILGELNLSATECRDFSESAISFEVAKVHNQMQFTNISQRNKYFLYPGDISPRFKKVQSAEEFKTLMDTMPVLSSYKLPLEELAKYKMPIGNFAIFYASNGFPYEVSESAPSKAKGVSAIIVKLGR</sequence>
<evidence type="ECO:0000313" key="1">
    <source>
        <dbReference type="EMBL" id="AUN99014.1"/>
    </source>
</evidence>
<dbReference type="EMBL" id="CP025704">
    <property type="protein sequence ID" value="AUN99014.1"/>
    <property type="molecule type" value="Genomic_DNA"/>
</dbReference>
<keyword evidence="2" id="KW-1185">Reference proteome</keyword>
<gene>
    <name evidence="1" type="ORF">C0V70_13065</name>
</gene>